<dbReference type="PANTHER" id="PTHR12811">
    <property type="entry name" value="VACUOLAR PROTEIN SORTING VPS16"/>
    <property type="match status" value="1"/>
</dbReference>
<dbReference type="GO" id="GO:0005768">
    <property type="term" value="C:endosome"/>
    <property type="evidence" value="ECO:0007669"/>
    <property type="project" value="TreeGrafter"/>
</dbReference>
<dbReference type="PIRSF" id="PIRSF007949">
    <property type="entry name" value="VPS16"/>
    <property type="match status" value="1"/>
</dbReference>
<dbReference type="OrthoDB" id="1792at2759"/>
<keyword evidence="2" id="KW-0653">Protein transport</keyword>
<keyword evidence="2" id="KW-0813">Transport</keyword>
<dbReference type="PANTHER" id="PTHR12811:SF0">
    <property type="entry name" value="VACUOLAR PROTEIN SORTING-ASSOCIATED PROTEIN 16 HOMOLOG"/>
    <property type="match status" value="1"/>
</dbReference>
<evidence type="ECO:0000313" key="5">
    <source>
        <dbReference type="EMBL" id="EDK40700.2"/>
    </source>
</evidence>
<name>A5DNE7_PICGU</name>
<dbReference type="EMBL" id="CH408160">
    <property type="protein sequence ID" value="EDK40700.2"/>
    <property type="molecule type" value="Genomic_DNA"/>
</dbReference>
<evidence type="ECO:0000256" key="1">
    <source>
        <dbReference type="ARBA" id="ARBA00009250"/>
    </source>
</evidence>
<dbReference type="KEGG" id="pgu:PGUG_04798"/>
<dbReference type="RefSeq" id="XP_001482843.2">
    <property type="nucleotide sequence ID" value="XM_001482793.1"/>
</dbReference>
<evidence type="ECO:0000313" key="6">
    <source>
        <dbReference type="Proteomes" id="UP000001997"/>
    </source>
</evidence>
<gene>
    <name evidence="5" type="ORF">PGUG_04798</name>
</gene>
<comment type="similarity">
    <text evidence="1 2">Belongs to the VPS16 family.</text>
</comment>
<dbReference type="Pfam" id="PF04841">
    <property type="entry name" value="Vps16_N"/>
    <property type="match status" value="1"/>
</dbReference>
<dbReference type="InterPro" id="IPR006925">
    <property type="entry name" value="Vps16_C"/>
</dbReference>
<dbReference type="Gene3D" id="1.10.150.780">
    <property type="entry name" value="Vps16, C-terminal region"/>
    <property type="match status" value="1"/>
</dbReference>
<evidence type="ECO:0000259" key="3">
    <source>
        <dbReference type="Pfam" id="PF04840"/>
    </source>
</evidence>
<dbReference type="eggNOG" id="KOG2280">
    <property type="taxonomic scope" value="Eukaryota"/>
</dbReference>
<dbReference type="VEuPathDB" id="FungiDB:PGUG_04798"/>
<dbReference type="Pfam" id="PF04840">
    <property type="entry name" value="Vps16_C"/>
    <property type="match status" value="2"/>
</dbReference>
<dbReference type="AlphaFoldDB" id="A5DNE7"/>
<dbReference type="GO" id="GO:0003779">
    <property type="term" value="F:actin binding"/>
    <property type="evidence" value="ECO:0007669"/>
    <property type="project" value="TreeGrafter"/>
</dbReference>
<proteinExistence type="inferred from homology"/>
<dbReference type="InterPro" id="IPR006926">
    <property type="entry name" value="Vps16_N"/>
</dbReference>
<accession>A5DNE7</accession>
<keyword evidence="6" id="KW-1185">Reference proteome</keyword>
<sequence length="914" mass="104833">MQTPSIGWQKLQDVYYHLIACYSDMNWDISNLYSQFRVAVSTHSTVMALATKLATYPNIIDVYSLSGTKLWSVVYNSHASDHIVDFAFRNEDLCVVLSNNKFRYYSDFKGTFNEYSYIDKRTELINMSSSSTTKTDSPSGHFITNLENLQQEQVFRVLQSKIMGNFLVLLLDDRLLVTNLETFKNYEISVPNWSLEKIHCLTDASSDENSLALFISYDKTVYVLNVDFTSNSFELIDQSLTDGPFSVVSASPSRQLIALHNKEVSKIFVINNSFDQVLLEYDTSNESGTPFQVEWCGNDAIILSLRDEIKLIGPAQRSVSFFYDIMDDIGDDYVDYGKSVSIPILKTQPDGVTIISSDRVEFLGRVADSSVKLFEIGASDPGSILVDCFEKLSAHPSKADSNISMLKGEDVLEPAIETCLDAALREFDPIWQKRILKAVSFGKAYFEGYIFDSDRYVQVVNTLKVLNQLRAPELGLFLTFSEVEFIGWKKLIDMLLRRDQHAMALRITELVNKKDLDNLVYIHWCCSKIKKELNMSDENLLTLIENKLSTSSKGADGNVVPIEQISKVALEEGRNNLSKWIIEKDPSPYNRVKQFLAIGEPEVALMKAFETCDSDLCKLILLHLFDTLSLSQFFKILDQNEQNSWTKRPSKDRAGILNINGDLIGNFWTQTIGKDNSTLFEQYHKQEDKRFELCIHRLRQFIAGANVDHEYYESYKSKLTKAMHRTIDNRSRKIFEKELDILDLRRKLTEIYQTDFFTTKTLVDVVVKLIQMNQLKQANRVCKEFNVDIEKLWYITVDSCCKSRDFDKLMKFIRAHSDTTTDTGLKSPIGFGAIIETCLAYSAPKQYTSVLINNLQNVHYTRKVELYLKNDDIVLAAQEASKNRDTEYLKHIYERAEGNEALENAVKRFMRETR</sequence>
<feature type="domain" description="Vps16 C-terminal" evidence="3">
    <location>
        <begin position="674"/>
        <end position="901"/>
    </location>
</feature>
<evidence type="ECO:0000256" key="2">
    <source>
        <dbReference type="PIRNR" id="PIRNR007949"/>
    </source>
</evidence>
<dbReference type="GO" id="GO:0030897">
    <property type="term" value="C:HOPS complex"/>
    <property type="evidence" value="ECO:0007669"/>
    <property type="project" value="TreeGrafter"/>
</dbReference>
<feature type="domain" description="Vps16 N-terminal" evidence="4">
    <location>
        <begin position="4"/>
        <end position="452"/>
    </location>
</feature>
<evidence type="ECO:0000259" key="4">
    <source>
        <dbReference type="Pfam" id="PF04841"/>
    </source>
</evidence>
<organism evidence="5 6">
    <name type="scientific">Meyerozyma guilliermondii (strain ATCC 6260 / CBS 566 / DSM 6381 / JCM 1539 / NBRC 10279 / NRRL Y-324)</name>
    <name type="common">Yeast</name>
    <name type="synonym">Candida guilliermondii</name>
    <dbReference type="NCBI Taxonomy" id="294746"/>
    <lineage>
        <taxon>Eukaryota</taxon>
        <taxon>Fungi</taxon>
        <taxon>Dikarya</taxon>
        <taxon>Ascomycota</taxon>
        <taxon>Saccharomycotina</taxon>
        <taxon>Pichiomycetes</taxon>
        <taxon>Debaryomycetaceae</taxon>
        <taxon>Meyerozyma</taxon>
    </lineage>
</organism>
<dbReference type="InterPro" id="IPR016534">
    <property type="entry name" value="VPS16"/>
</dbReference>
<dbReference type="FunCoup" id="A5DNE7">
    <property type="interactions" value="1066"/>
</dbReference>
<dbReference type="InterPro" id="IPR038132">
    <property type="entry name" value="Vps16_C_sf"/>
</dbReference>
<dbReference type="Proteomes" id="UP000001997">
    <property type="component" value="Unassembled WGS sequence"/>
</dbReference>
<protein>
    <recommendedName>
        <fullName evidence="2">Probable vacuolar protein sorting-associated protein 16 homolog</fullName>
    </recommendedName>
</protein>
<feature type="domain" description="Vps16 C-terminal" evidence="3">
    <location>
        <begin position="562"/>
        <end position="641"/>
    </location>
</feature>
<dbReference type="GO" id="GO:0006886">
    <property type="term" value="P:intracellular protein transport"/>
    <property type="evidence" value="ECO:0007669"/>
    <property type="project" value="InterPro"/>
</dbReference>
<dbReference type="InterPro" id="IPR011044">
    <property type="entry name" value="Quino_amine_DH_bsu"/>
</dbReference>
<dbReference type="STRING" id="294746.A5DNE7"/>
<comment type="function">
    <text evidence="2">Essential for vacuolar protein sorting. Required for vacuole biogenesis, stability and to maintain vacuole morphology.</text>
</comment>
<dbReference type="InParanoid" id="A5DNE7"/>
<dbReference type="HOGENOM" id="CLU_008909_1_0_1"/>
<dbReference type="GeneID" id="5124803"/>
<dbReference type="GO" id="GO:0042144">
    <property type="term" value="P:vacuole fusion, non-autophagic"/>
    <property type="evidence" value="ECO:0007669"/>
    <property type="project" value="TreeGrafter"/>
</dbReference>
<dbReference type="OMA" id="WCGDDCL"/>
<dbReference type="SUPFAM" id="SSF50969">
    <property type="entry name" value="YVTN repeat-like/Quinoprotein amine dehydrogenase"/>
    <property type="match status" value="1"/>
</dbReference>
<dbReference type="GO" id="GO:0016197">
    <property type="term" value="P:endosomal transport"/>
    <property type="evidence" value="ECO:0007669"/>
    <property type="project" value="TreeGrafter"/>
</dbReference>
<reference evidence="5 6" key="1">
    <citation type="journal article" date="2009" name="Nature">
        <title>Evolution of pathogenicity and sexual reproduction in eight Candida genomes.</title>
        <authorList>
            <person name="Butler G."/>
            <person name="Rasmussen M.D."/>
            <person name="Lin M.F."/>
            <person name="Santos M.A."/>
            <person name="Sakthikumar S."/>
            <person name="Munro C.A."/>
            <person name="Rheinbay E."/>
            <person name="Grabherr M."/>
            <person name="Forche A."/>
            <person name="Reedy J.L."/>
            <person name="Agrafioti I."/>
            <person name="Arnaud M.B."/>
            <person name="Bates S."/>
            <person name="Brown A.J."/>
            <person name="Brunke S."/>
            <person name="Costanzo M.C."/>
            <person name="Fitzpatrick D.A."/>
            <person name="de Groot P.W."/>
            <person name="Harris D."/>
            <person name="Hoyer L.L."/>
            <person name="Hube B."/>
            <person name="Klis F.M."/>
            <person name="Kodira C."/>
            <person name="Lennard N."/>
            <person name="Logue M.E."/>
            <person name="Martin R."/>
            <person name="Neiman A.M."/>
            <person name="Nikolaou E."/>
            <person name="Quail M.A."/>
            <person name="Quinn J."/>
            <person name="Santos M.C."/>
            <person name="Schmitzberger F.F."/>
            <person name="Sherlock G."/>
            <person name="Shah P."/>
            <person name="Silverstein K.A."/>
            <person name="Skrzypek M.S."/>
            <person name="Soll D."/>
            <person name="Staggs R."/>
            <person name="Stansfield I."/>
            <person name="Stumpf M.P."/>
            <person name="Sudbery P.E."/>
            <person name="Srikantha T."/>
            <person name="Zeng Q."/>
            <person name="Berman J."/>
            <person name="Berriman M."/>
            <person name="Heitman J."/>
            <person name="Gow N.A."/>
            <person name="Lorenz M.C."/>
            <person name="Birren B.W."/>
            <person name="Kellis M."/>
            <person name="Cuomo C.A."/>
        </authorList>
    </citation>
    <scope>NUCLEOTIDE SEQUENCE [LARGE SCALE GENOMIC DNA]</scope>
    <source>
        <strain evidence="6">ATCC 6260 / CBS 566 / DSM 6381 / JCM 1539 / NBRC 10279 / NRRL Y-324</strain>
    </source>
</reference>